<feature type="region of interest" description="Disordered" evidence="4">
    <location>
        <begin position="363"/>
        <end position="396"/>
    </location>
</feature>
<dbReference type="EMBL" id="VULZ01000005">
    <property type="protein sequence ID" value="MSS14608.1"/>
    <property type="molecule type" value="Genomic_DNA"/>
</dbReference>
<dbReference type="Pfam" id="PF13365">
    <property type="entry name" value="Trypsin_2"/>
    <property type="match status" value="1"/>
</dbReference>
<feature type="compositionally biased region" description="Basic and acidic residues" evidence="4">
    <location>
        <begin position="7"/>
        <end position="34"/>
    </location>
</feature>
<dbReference type="AlphaFoldDB" id="A0A6L5X5F0"/>
<protein>
    <submittedName>
        <fullName evidence="6">PDZ domain-containing protein</fullName>
    </submittedName>
</protein>
<dbReference type="PANTHER" id="PTHR22939">
    <property type="entry name" value="SERINE PROTEASE FAMILY S1C HTRA-RELATED"/>
    <property type="match status" value="1"/>
</dbReference>
<dbReference type="InterPro" id="IPR001940">
    <property type="entry name" value="Peptidase_S1C"/>
</dbReference>
<keyword evidence="2" id="KW-0645">Protease</keyword>
<dbReference type="PRINTS" id="PR00834">
    <property type="entry name" value="PROTEASES2C"/>
</dbReference>
<feature type="domain" description="PDZ" evidence="5">
    <location>
        <begin position="628"/>
        <end position="708"/>
    </location>
</feature>
<organism evidence="6 7">
    <name type="scientific">Porcincola intestinalis</name>
    <dbReference type="NCBI Taxonomy" id="2606632"/>
    <lineage>
        <taxon>Bacteria</taxon>
        <taxon>Bacillati</taxon>
        <taxon>Bacillota</taxon>
        <taxon>Clostridia</taxon>
        <taxon>Lachnospirales</taxon>
        <taxon>Lachnospiraceae</taxon>
        <taxon>Porcincola</taxon>
    </lineage>
</organism>
<dbReference type="InterPro" id="IPR001478">
    <property type="entry name" value="PDZ"/>
</dbReference>
<feature type="compositionally biased region" description="Low complexity" evidence="4">
    <location>
        <begin position="590"/>
        <end position="602"/>
    </location>
</feature>
<proteinExistence type="inferred from homology"/>
<feature type="compositionally biased region" description="Polar residues" evidence="4">
    <location>
        <begin position="226"/>
        <end position="260"/>
    </location>
</feature>
<dbReference type="GO" id="GO:0006508">
    <property type="term" value="P:proteolysis"/>
    <property type="evidence" value="ECO:0007669"/>
    <property type="project" value="UniProtKB-KW"/>
</dbReference>
<dbReference type="Gene3D" id="2.40.10.10">
    <property type="entry name" value="Trypsin-like serine proteases"/>
    <property type="match status" value="1"/>
</dbReference>
<feature type="region of interest" description="Disordered" evidence="4">
    <location>
        <begin position="546"/>
        <end position="631"/>
    </location>
</feature>
<evidence type="ECO:0000256" key="3">
    <source>
        <dbReference type="ARBA" id="ARBA00022801"/>
    </source>
</evidence>
<feature type="compositionally biased region" description="Basic and acidic residues" evidence="4">
    <location>
        <begin position="63"/>
        <end position="76"/>
    </location>
</feature>
<keyword evidence="3" id="KW-0378">Hydrolase</keyword>
<evidence type="ECO:0000259" key="5">
    <source>
        <dbReference type="PROSITE" id="PS50106"/>
    </source>
</evidence>
<evidence type="ECO:0000256" key="4">
    <source>
        <dbReference type="SAM" id="MobiDB-lite"/>
    </source>
</evidence>
<dbReference type="GO" id="GO:0004252">
    <property type="term" value="F:serine-type endopeptidase activity"/>
    <property type="evidence" value="ECO:0007669"/>
    <property type="project" value="InterPro"/>
</dbReference>
<dbReference type="SUPFAM" id="SSF50156">
    <property type="entry name" value="PDZ domain-like"/>
    <property type="match status" value="1"/>
</dbReference>
<dbReference type="Pfam" id="PF13180">
    <property type="entry name" value="PDZ_2"/>
    <property type="match status" value="1"/>
</dbReference>
<evidence type="ECO:0000313" key="6">
    <source>
        <dbReference type="EMBL" id="MSS14608.1"/>
    </source>
</evidence>
<comment type="similarity">
    <text evidence="1">Belongs to the peptidase S1C family.</text>
</comment>
<feature type="region of interest" description="Disordered" evidence="4">
    <location>
        <begin position="1"/>
        <end position="161"/>
    </location>
</feature>
<evidence type="ECO:0000256" key="2">
    <source>
        <dbReference type="ARBA" id="ARBA00022670"/>
    </source>
</evidence>
<evidence type="ECO:0000313" key="7">
    <source>
        <dbReference type="Proteomes" id="UP000481852"/>
    </source>
</evidence>
<reference evidence="6 7" key="1">
    <citation type="submission" date="2019-08" db="EMBL/GenBank/DDBJ databases">
        <title>In-depth cultivation of the pig gut microbiome towards novel bacterial diversity and tailored functional studies.</title>
        <authorList>
            <person name="Wylensek D."/>
            <person name="Hitch T.C.A."/>
            <person name="Clavel T."/>
        </authorList>
    </citation>
    <scope>NUCLEOTIDE SEQUENCE [LARGE SCALE GENOMIC DNA]</scope>
    <source>
        <strain evidence="6 7">Oil+RF-744-WCA-WT-11</strain>
    </source>
</reference>
<evidence type="ECO:0000256" key="1">
    <source>
        <dbReference type="ARBA" id="ARBA00010541"/>
    </source>
</evidence>
<feature type="compositionally biased region" description="Basic and acidic residues" evidence="4">
    <location>
        <begin position="577"/>
        <end position="589"/>
    </location>
</feature>
<dbReference type="InterPro" id="IPR009003">
    <property type="entry name" value="Peptidase_S1_PA"/>
</dbReference>
<dbReference type="InterPro" id="IPR036034">
    <property type="entry name" value="PDZ_sf"/>
</dbReference>
<gene>
    <name evidence="6" type="ORF">FYJ35_06065</name>
</gene>
<dbReference type="Gene3D" id="2.30.42.10">
    <property type="match status" value="1"/>
</dbReference>
<keyword evidence="7" id="KW-1185">Reference proteome</keyword>
<feature type="compositionally biased region" description="Basic and acidic residues" evidence="4">
    <location>
        <begin position="261"/>
        <end position="274"/>
    </location>
</feature>
<dbReference type="PANTHER" id="PTHR22939:SF129">
    <property type="entry name" value="SERINE PROTEASE HTRA2, MITOCHONDRIAL"/>
    <property type="match status" value="1"/>
</dbReference>
<comment type="caution">
    <text evidence="6">The sequence shown here is derived from an EMBL/GenBank/DDBJ whole genome shotgun (WGS) entry which is preliminary data.</text>
</comment>
<feature type="compositionally biased region" description="Basic and acidic residues" evidence="4">
    <location>
        <begin position="132"/>
        <end position="144"/>
    </location>
</feature>
<dbReference type="Proteomes" id="UP000481852">
    <property type="component" value="Unassembled WGS sequence"/>
</dbReference>
<dbReference type="Gene3D" id="2.40.10.120">
    <property type="match status" value="1"/>
</dbReference>
<dbReference type="SMART" id="SM00228">
    <property type="entry name" value="PDZ"/>
    <property type="match status" value="1"/>
</dbReference>
<name>A0A6L5X5F0_9FIRM</name>
<sequence>MRAMSDGIHDDKDQVSDEQGRDPFTDEQGEKPSEDPFSVTEDETRDAAESSAPEDGSQVSDEETGKVEDGGPELKDGSLGTEDGGQTPGQPASGMQGAHGADGEQGNPSAPQAGDSGEMQEQAAQGKPAQEPPKEHDFDDEPKFDTQTGEPLSKPKSKVPGILLTLVVTAGVVGAISAAVINRDKWRSEDTEDHAQIETEAGFQIAQETEAKETEAQADTEESSEKAQLTTPASGTGETSVSETGQTDTPQTEQRAGDSTQKPEKKNAESEEGLAEKLGKNAVSLNTSLDVSDVAAQALPSVVSVTSQSVETIQSFFYGEQQIQTSNVGSGIVIDEDDTYYYIVTDAYLAARAQNITVGFSVSGRQEERATEAETESGIYDTASSKTAGAPETEDAGSRLVQNGAKSQADDTLADAELVGADAGTELAVLAVKKQDVGAAAEGQIRVASFGDSDSLKIGERVVAIGDSLGYGQSVTQGIVSALGRTMKTAYGSNDYIQTDASINYGNYGGALLNLDGEVIGINAGKISQDATERMGYALPANDAKTGIGHILSGRGSGRFGESGEKSAQTENMTSETEQKQPEDTEKQTETTQTTAPEQGQTIGKPSGNLKRAEETQPESESGDSEKKSGMLGVRVADISEENQIVYRLPKGVYVASVEEGSGAEKAGLAADDVITKIGDQSVETVEDLRDALKETKAGDTVKVTFVRAGKDGKYDRTYSTKVILE</sequence>
<dbReference type="PROSITE" id="PS50106">
    <property type="entry name" value="PDZ"/>
    <property type="match status" value="1"/>
</dbReference>
<accession>A0A6L5X5F0</accession>
<dbReference type="InterPro" id="IPR043504">
    <property type="entry name" value="Peptidase_S1_PA_chymotrypsin"/>
</dbReference>
<feature type="region of interest" description="Disordered" evidence="4">
    <location>
        <begin position="202"/>
        <end position="274"/>
    </location>
</feature>
<dbReference type="SUPFAM" id="SSF50494">
    <property type="entry name" value="Trypsin-like serine proteases"/>
    <property type="match status" value="1"/>
</dbReference>